<feature type="compositionally biased region" description="Polar residues" evidence="2">
    <location>
        <begin position="658"/>
        <end position="671"/>
    </location>
</feature>
<feature type="region of interest" description="Disordered" evidence="2">
    <location>
        <begin position="527"/>
        <end position="581"/>
    </location>
</feature>
<feature type="compositionally biased region" description="Basic and acidic residues" evidence="2">
    <location>
        <begin position="455"/>
        <end position="467"/>
    </location>
</feature>
<dbReference type="Proteomes" id="UP000193719">
    <property type="component" value="Unassembled WGS sequence"/>
</dbReference>
<feature type="region of interest" description="Disordered" evidence="2">
    <location>
        <begin position="314"/>
        <end position="380"/>
    </location>
</feature>
<gene>
    <name evidence="3" type="ORF">BCR36DRAFT_407153</name>
</gene>
<feature type="compositionally biased region" description="Basic and acidic residues" evidence="2">
    <location>
        <begin position="314"/>
        <end position="332"/>
    </location>
</feature>
<reference evidence="3 4" key="2">
    <citation type="submission" date="2016-08" db="EMBL/GenBank/DDBJ databases">
        <title>Pervasive Adenine N6-methylation of Active Genes in Fungi.</title>
        <authorList>
            <consortium name="DOE Joint Genome Institute"/>
            <person name="Mondo S.J."/>
            <person name="Dannebaum R.O."/>
            <person name="Kuo R.C."/>
            <person name="Labutti K."/>
            <person name="Haridas S."/>
            <person name="Kuo A."/>
            <person name="Salamov A."/>
            <person name="Ahrendt S.R."/>
            <person name="Lipzen A."/>
            <person name="Sullivan W."/>
            <person name="Andreopoulos W.B."/>
            <person name="Clum A."/>
            <person name="Lindquist E."/>
            <person name="Daum C."/>
            <person name="Ramamoorthy G.K."/>
            <person name="Gryganskyi A."/>
            <person name="Culley D."/>
            <person name="Magnuson J.K."/>
            <person name="James T.Y."/>
            <person name="O'Malley M.A."/>
            <person name="Stajich J.E."/>
            <person name="Spatafora J.W."/>
            <person name="Visel A."/>
            <person name="Grigoriev I.V."/>
        </authorList>
    </citation>
    <scope>NUCLEOTIDE SEQUENCE [LARGE SCALE GENOMIC DNA]</scope>
    <source>
        <strain evidence="4">finn</strain>
    </source>
</reference>
<feature type="region of interest" description="Disordered" evidence="2">
    <location>
        <begin position="658"/>
        <end position="723"/>
    </location>
</feature>
<feature type="compositionally biased region" description="Polar residues" evidence="2">
    <location>
        <begin position="1"/>
        <end position="13"/>
    </location>
</feature>
<evidence type="ECO:0000313" key="4">
    <source>
        <dbReference type="Proteomes" id="UP000193719"/>
    </source>
</evidence>
<evidence type="ECO:0000313" key="3">
    <source>
        <dbReference type="EMBL" id="ORX42138.1"/>
    </source>
</evidence>
<feature type="compositionally biased region" description="Polar residues" evidence="2">
    <location>
        <begin position="252"/>
        <end position="261"/>
    </location>
</feature>
<dbReference type="AlphaFoldDB" id="A0A1Y1UW17"/>
<evidence type="ECO:0000256" key="1">
    <source>
        <dbReference type="SAM" id="Coils"/>
    </source>
</evidence>
<name>A0A1Y1UW17_9FUNG</name>
<dbReference type="EMBL" id="MCFH01000070">
    <property type="protein sequence ID" value="ORX42138.1"/>
    <property type="molecule type" value="Genomic_DNA"/>
</dbReference>
<feature type="region of interest" description="Disordered" evidence="2">
    <location>
        <begin position="445"/>
        <end position="505"/>
    </location>
</feature>
<keyword evidence="4" id="KW-1185">Reference proteome</keyword>
<evidence type="ECO:0000256" key="2">
    <source>
        <dbReference type="SAM" id="MobiDB-lite"/>
    </source>
</evidence>
<organism evidence="3 4">
    <name type="scientific">Piromyces finnis</name>
    <dbReference type="NCBI Taxonomy" id="1754191"/>
    <lineage>
        <taxon>Eukaryota</taxon>
        <taxon>Fungi</taxon>
        <taxon>Fungi incertae sedis</taxon>
        <taxon>Chytridiomycota</taxon>
        <taxon>Chytridiomycota incertae sedis</taxon>
        <taxon>Neocallimastigomycetes</taxon>
        <taxon>Neocallimastigales</taxon>
        <taxon>Neocallimastigaceae</taxon>
        <taxon>Piromyces</taxon>
    </lineage>
</organism>
<feature type="coiled-coil region" evidence="1">
    <location>
        <begin position="177"/>
        <end position="211"/>
    </location>
</feature>
<feature type="compositionally biased region" description="Basic and acidic residues" evidence="2">
    <location>
        <begin position="527"/>
        <end position="541"/>
    </location>
</feature>
<accession>A0A1Y1UW17</accession>
<feature type="compositionally biased region" description="Low complexity" evidence="2">
    <location>
        <begin position="364"/>
        <end position="380"/>
    </location>
</feature>
<feature type="region of interest" description="Disordered" evidence="2">
    <location>
        <begin position="239"/>
        <end position="261"/>
    </location>
</feature>
<feature type="compositionally biased region" description="Low complexity" evidence="2">
    <location>
        <begin position="672"/>
        <end position="723"/>
    </location>
</feature>
<feature type="region of interest" description="Disordered" evidence="2">
    <location>
        <begin position="1"/>
        <end position="126"/>
    </location>
</feature>
<sequence>MSYKYNSRLSSSPKVVGVHLHEHSSSNSQRNQVKGAIKIKQRTTRSSNIRLQQDFDGFSDSSDSTNCSELSNASNNINSYHQNRKNSVNSYNSGRSLSNTGTIPKRSSIKRTSLSTTDRPPIPIKNNNIMKKMSIDSSNYDIPNGSLTGDNKLLAISINDQANDRALRKIMDLEILNESLRSINESLECTIKEQNLKMEQLQLQIDHLKSASTLNSTTDDDLLFDLLLNKDDGSEIKIIPRHPQHANKDNSSEVSSSIPQQKEVENLTSILENSESNEDIDVQFKRICAKLDFLINDATKAIELKPKEIEKELNKDKKPVTDPNDIKIERRHSNATNNESQYDKSSNRLTDSTSTLVEEEEESISISNSNSNDDINNSNDLTKIEEEVINEKTKSEKEVIDNDNNELTQKHLVVQSVGEIQTKYKKVFNIIEQLNSLSEDVMNETAKFDQSQSSKDSKESQNDEKSKTTNNFNSNKGLAMLLNPLINNNNSNNNDKNASPESSTNKIKELASSMNRVLSKLMDTLNEEKQKEIKQSEEQSRDTSNNNIRCPIVITTGPPDKPNKSGFNRRNSSVTSPNFNRTSSVERTINVGNDVFNNEGMKKINAILNSNGNVIVNSPGYPSILSSIPFKKENKLFHRTRTWDPQYLNHYRSLSVQTPSSLRNVKSPSPASSMNTNINNDTSSNNNTNDNNNTNNNNNITSSTTLSSSPTSITTTSTSSSTQIKSVISNEEMKFQTFVQGLERKKTHLPSFYL</sequence>
<proteinExistence type="predicted"/>
<feature type="compositionally biased region" description="Polar residues" evidence="2">
    <location>
        <begin position="347"/>
        <end position="356"/>
    </location>
</feature>
<keyword evidence="1" id="KW-0175">Coiled coil</keyword>
<protein>
    <submittedName>
        <fullName evidence="3">Uncharacterized protein</fullName>
    </submittedName>
</protein>
<reference evidence="3 4" key="1">
    <citation type="submission" date="2016-08" db="EMBL/GenBank/DDBJ databases">
        <title>Genomes of anaerobic fungi encode conserved fungal cellulosomes for biomass hydrolysis.</title>
        <authorList>
            <consortium name="DOE Joint Genome Institute"/>
            <person name="Haitjema C.H."/>
            <person name="Gilmore S.P."/>
            <person name="Henske J.K."/>
            <person name="Solomon K.V."/>
            <person name="De Groot R."/>
            <person name="Kuo A."/>
            <person name="Mondo S.J."/>
            <person name="Salamov A.A."/>
            <person name="Labutti K."/>
            <person name="Zhao Z."/>
            <person name="Chiniquy J."/>
            <person name="Barry K."/>
            <person name="Brewer H.M."/>
            <person name="Purvine S.O."/>
            <person name="Wright A.T."/>
            <person name="Boxma B."/>
            <person name="Van Alen T."/>
            <person name="Hackstein J.H."/>
            <person name="Baker S.E."/>
            <person name="Grigoriev I.V."/>
            <person name="O'Malley M.A."/>
        </authorList>
    </citation>
    <scope>NUCLEOTIDE SEQUENCE [LARGE SCALE GENOMIC DNA]</scope>
    <source>
        <strain evidence="4">finn</strain>
    </source>
</reference>
<feature type="compositionally biased region" description="Polar residues" evidence="2">
    <location>
        <begin position="565"/>
        <end position="581"/>
    </location>
</feature>
<feature type="compositionally biased region" description="Polar residues" evidence="2">
    <location>
        <begin position="65"/>
        <end position="102"/>
    </location>
</feature>
<comment type="caution">
    <text evidence="3">The sequence shown here is derived from an EMBL/GenBank/DDBJ whole genome shotgun (WGS) entry which is preliminary data.</text>
</comment>
<feature type="compositionally biased region" description="Low complexity" evidence="2">
    <location>
        <begin position="468"/>
        <end position="497"/>
    </location>
</feature>
<feature type="compositionally biased region" description="Low complexity" evidence="2">
    <location>
        <begin position="54"/>
        <end position="64"/>
    </location>
</feature>
<dbReference type="STRING" id="1754191.A0A1Y1UW17"/>
<dbReference type="OrthoDB" id="2555519at2759"/>